<evidence type="ECO:0000256" key="2">
    <source>
        <dbReference type="ARBA" id="ARBA00023125"/>
    </source>
</evidence>
<feature type="domain" description="HTH araC/xylS-type" evidence="4">
    <location>
        <begin position="176"/>
        <end position="276"/>
    </location>
</feature>
<dbReference type="PANTHER" id="PTHR46796">
    <property type="entry name" value="HTH-TYPE TRANSCRIPTIONAL ACTIVATOR RHAS-RELATED"/>
    <property type="match status" value="1"/>
</dbReference>
<evidence type="ECO:0000313" key="6">
    <source>
        <dbReference type="Proteomes" id="UP000034883"/>
    </source>
</evidence>
<dbReference type="InterPro" id="IPR046532">
    <property type="entry name" value="DUF6597"/>
</dbReference>
<dbReference type="GO" id="GO:0003700">
    <property type="term" value="F:DNA-binding transcription factor activity"/>
    <property type="evidence" value="ECO:0007669"/>
    <property type="project" value="InterPro"/>
</dbReference>
<dbReference type="SUPFAM" id="SSF46689">
    <property type="entry name" value="Homeodomain-like"/>
    <property type="match status" value="1"/>
</dbReference>
<evidence type="ECO:0000256" key="3">
    <source>
        <dbReference type="ARBA" id="ARBA00023163"/>
    </source>
</evidence>
<dbReference type="PROSITE" id="PS01124">
    <property type="entry name" value="HTH_ARAC_FAMILY_2"/>
    <property type="match status" value="1"/>
</dbReference>
<dbReference type="STRING" id="927083.DB32_002221"/>
<sequence>MTSMRGPRPVREAPASRVTSITVHRPSAPLADLVELFWAADSYVAQAPRERVLPSGAQSLVIHLDERPLRIYAGEDATDATDVPGAILCGARQAPLVIDTALGPTVGVEFKPGGARPFFDLPADALTGQVVSLDALWGTSARALRERLMETPSPLARAQLLEALLLRRLDRSFELGAALRLSLEAFEHRELTSVAEVNRRTGLSPKRLLALFREEIGLSPKAFWRIRRFRAALRDLDHGALRGAALAAEHGYFDQAHFVREFRSLAGSTPREYLSARVVGSDHVSVLR</sequence>
<keyword evidence="2" id="KW-0238">DNA-binding</keyword>
<dbReference type="InterPro" id="IPR050204">
    <property type="entry name" value="AraC_XylS_family_regulators"/>
</dbReference>
<keyword evidence="3" id="KW-0804">Transcription</keyword>
<dbReference type="InterPro" id="IPR009057">
    <property type="entry name" value="Homeodomain-like_sf"/>
</dbReference>
<dbReference type="Pfam" id="PF20240">
    <property type="entry name" value="DUF6597"/>
    <property type="match status" value="1"/>
</dbReference>
<reference evidence="5 6" key="1">
    <citation type="submission" date="2015-03" db="EMBL/GenBank/DDBJ databases">
        <title>Genome assembly of Sandaracinus amylolyticus DSM 53668.</title>
        <authorList>
            <person name="Sharma G."/>
            <person name="Subramanian S."/>
        </authorList>
    </citation>
    <scope>NUCLEOTIDE SEQUENCE [LARGE SCALE GENOMIC DNA]</scope>
    <source>
        <strain evidence="5 6">DSM 53668</strain>
    </source>
</reference>
<dbReference type="EMBL" id="CP011125">
    <property type="protein sequence ID" value="AKF05072.1"/>
    <property type="molecule type" value="Genomic_DNA"/>
</dbReference>
<dbReference type="SMART" id="SM00342">
    <property type="entry name" value="HTH_ARAC"/>
    <property type="match status" value="1"/>
</dbReference>
<dbReference type="AlphaFoldDB" id="A0A0F6YHT0"/>
<organism evidence="5 6">
    <name type="scientific">Sandaracinus amylolyticus</name>
    <dbReference type="NCBI Taxonomy" id="927083"/>
    <lineage>
        <taxon>Bacteria</taxon>
        <taxon>Pseudomonadati</taxon>
        <taxon>Myxococcota</taxon>
        <taxon>Polyangia</taxon>
        <taxon>Polyangiales</taxon>
        <taxon>Sandaracinaceae</taxon>
        <taxon>Sandaracinus</taxon>
    </lineage>
</organism>
<name>A0A0F6YHT0_9BACT</name>
<proteinExistence type="predicted"/>
<protein>
    <submittedName>
        <fullName evidence="5">Transcriptional regulator, AraC family protein</fullName>
    </submittedName>
</protein>
<dbReference type="Proteomes" id="UP000034883">
    <property type="component" value="Chromosome"/>
</dbReference>
<dbReference type="InterPro" id="IPR018060">
    <property type="entry name" value="HTH_AraC"/>
</dbReference>
<keyword evidence="1" id="KW-0805">Transcription regulation</keyword>
<dbReference type="Pfam" id="PF12833">
    <property type="entry name" value="HTH_18"/>
    <property type="match status" value="1"/>
</dbReference>
<dbReference type="GO" id="GO:0043565">
    <property type="term" value="F:sequence-specific DNA binding"/>
    <property type="evidence" value="ECO:0007669"/>
    <property type="project" value="InterPro"/>
</dbReference>
<accession>A0A0F6YHT0</accession>
<keyword evidence="6" id="KW-1185">Reference proteome</keyword>
<dbReference type="Gene3D" id="1.10.10.60">
    <property type="entry name" value="Homeodomain-like"/>
    <property type="match status" value="1"/>
</dbReference>
<evidence type="ECO:0000313" key="5">
    <source>
        <dbReference type="EMBL" id="AKF05072.1"/>
    </source>
</evidence>
<dbReference type="KEGG" id="samy:DB32_002221"/>
<evidence type="ECO:0000256" key="1">
    <source>
        <dbReference type="ARBA" id="ARBA00023015"/>
    </source>
</evidence>
<evidence type="ECO:0000259" key="4">
    <source>
        <dbReference type="PROSITE" id="PS01124"/>
    </source>
</evidence>
<gene>
    <name evidence="5" type="ORF">DB32_002221</name>
</gene>